<protein>
    <submittedName>
        <fullName evidence="7">NAD-dependent methanol dehydrogenase</fullName>
        <ecNumber evidence="7">1.1.1.244</ecNumber>
    </submittedName>
</protein>
<keyword evidence="4" id="KW-0520">NAD</keyword>
<dbReference type="PROSITE" id="PS00913">
    <property type="entry name" value="ADH_IRON_1"/>
    <property type="match status" value="1"/>
</dbReference>
<dbReference type="GO" id="GO:0050093">
    <property type="term" value="F:methanol dehydrogenase (NAD+) activity"/>
    <property type="evidence" value="ECO:0007669"/>
    <property type="project" value="UniProtKB-EC"/>
</dbReference>
<dbReference type="GO" id="GO:0046872">
    <property type="term" value="F:metal ion binding"/>
    <property type="evidence" value="ECO:0007669"/>
    <property type="project" value="InterPro"/>
</dbReference>
<gene>
    <name evidence="7" type="primary">mdh_1</name>
    <name evidence="7" type="ORF">Pan161_08480</name>
</gene>
<evidence type="ECO:0000256" key="4">
    <source>
        <dbReference type="ARBA" id="ARBA00023027"/>
    </source>
</evidence>
<dbReference type="InterPro" id="IPR056798">
    <property type="entry name" value="ADH_Fe_C"/>
</dbReference>
<sequence>MGMHPFFYQVIAMNYNFFAPQQICFGWGRFQETGDLAASLGTRAFIINGSRSLESSGVIEELRQLLSRASIKSEFIRTISNEPEVSDVDQTTNLLRHWGAGAGDFLIGIGGGSGIDLAKAASAMITNQESDTVLDYLEGVGRGLKLTESPLPLLAIPTTAGTGSEATKNAVISSYAPPFKKSLRAEEMIPDIVLCDPQLACSVPPEITARTGMDAITQLLESYISCRAQPIPQALCLQGLKLAIPALPEAVENGNSRRGREAMAHAALLSGIALANSGLGMAHGVAPALGIHCKISHGLACAMMLPATLQANLSVRQQEYGEIYRFLYPDQTLSVEQAAESLITEIQQLNDRIHIPRRLSEVGVSQAQIPDLVASSRGNSMSGNPRQIPDGELTQILESLL</sequence>
<dbReference type="InterPro" id="IPR039697">
    <property type="entry name" value="Alcohol_dehydrogenase_Fe"/>
</dbReference>
<dbReference type="AlphaFoldDB" id="A0A517V886"/>
<dbReference type="Gene3D" id="1.20.1090.10">
    <property type="entry name" value="Dehydroquinate synthase-like - alpha domain"/>
    <property type="match status" value="1"/>
</dbReference>
<dbReference type="Pfam" id="PF00465">
    <property type="entry name" value="Fe-ADH"/>
    <property type="match status" value="1"/>
</dbReference>
<reference evidence="7 8" key="1">
    <citation type="submission" date="2019-02" db="EMBL/GenBank/DDBJ databases">
        <title>Deep-cultivation of Planctomycetes and their phenomic and genomic characterization uncovers novel biology.</title>
        <authorList>
            <person name="Wiegand S."/>
            <person name="Jogler M."/>
            <person name="Boedeker C."/>
            <person name="Pinto D."/>
            <person name="Vollmers J."/>
            <person name="Rivas-Marin E."/>
            <person name="Kohn T."/>
            <person name="Peeters S.H."/>
            <person name="Heuer A."/>
            <person name="Rast P."/>
            <person name="Oberbeckmann S."/>
            <person name="Bunk B."/>
            <person name="Jeske O."/>
            <person name="Meyerdierks A."/>
            <person name="Storesund J.E."/>
            <person name="Kallscheuer N."/>
            <person name="Luecker S."/>
            <person name="Lage O.M."/>
            <person name="Pohl T."/>
            <person name="Merkel B.J."/>
            <person name="Hornburger P."/>
            <person name="Mueller R.-W."/>
            <person name="Bruemmer F."/>
            <person name="Labrenz M."/>
            <person name="Spormann A.M."/>
            <person name="Op den Camp H."/>
            <person name="Overmann J."/>
            <person name="Amann R."/>
            <person name="Jetten M.S.M."/>
            <person name="Mascher T."/>
            <person name="Medema M.H."/>
            <person name="Devos D.P."/>
            <person name="Kaster A.-K."/>
            <person name="Ovreas L."/>
            <person name="Rohde M."/>
            <person name="Galperin M.Y."/>
            <person name="Jogler C."/>
        </authorList>
    </citation>
    <scope>NUCLEOTIDE SEQUENCE [LARGE SCALE GENOMIC DNA]</scope>
    <source>
        <strain evidence="7 8">Pan161</strain>
    </source>
</reference>
<evidence type="ECO:0000256" key="3">
    <source>
        <dbReference type="ARBA" id="ARBA00023002"/>
    </source>
</evidence>
<dbReference type="PANTHER" id="PTHR11496">
    <property type="entry name" value="ALCOHOL DEHYDROGENASE"/>
    <property type="match status" value="1"/>
</dbReference>
<dbReference type="Pfam" id="PF25137">
    <property type="entry name" value="ADH_Fe_C"/>
    <property type="match status" value="1"/>
</dbReference>
<evidence type="ECO:0000313" key="8">
    <source>
        <dbReference type="Proteomes" id="UP000316855"/>
    </source>
</evidence>
<dbReference type="InterPro" id="IPR001670">
    <property type="entry name" value="ADH_Fe/GldA"/>
</dbReference>
<dbReference type="EMBL" id="CP036343">
    <property type="protein sequence ID" value="QDT89221.1"/>
    <property type="molecule type" value="Genomic_DNA"/>
</dbReference>
<dbReference type="InterPro" id="IPR018211">
    <property type="entry name" value="ADH_Fe_CS"/>
</dbReference>
<dbReference type="FunFam" id="3.40.50.1970:FF:000003">
    <property type="entry name" value="Alcohol dehydrogenase, iron-containing"/>
    <property type="match status" value="1"/>
</dbReference>
<dbReference type="Gene3D" id="3.40.50.1970">
    <property type="match status" value="1"/>
</dbReference>
<dbReference type="CDD" id="cd08183">
    <property type="entry name" value="Fe-ADH-like"/>
    <property type="match status" value="1"/>
</dbReference>
<feature type="domain" description="Fe-containing alcohol dehydrogenase-like C-terminal" evidence="6">
    <location>
        <begin position="208"/>
        <end position="400"/>
    </location>
</feature>
<name>A0A517V886_9PLAN</name>
<evidence type="ECO:0000259" key="5">
    <source>
        <dbReference type="Pfam" id="PF00465"/>
    </source>
</evidence>
<dbReference type="PANTHER" id="PTHR11496:SF102">
    <property type="entry name" value="ALCOHOL DEHYDROGENASE 4"/>
    <property type="match status" value="1"/>
</dbReference>
<evidence type="ECO:0000313" key="7">
    <source>
        <dbReference type="EMBL" id="QDT89221.1"/>
    </source>
</evidence>
<proteinExistence type="inferred from homology"/>
<feature type="domain" description="Alcohol dehydrogenase iron-type/glycerol dehydrogenase GldA" evidence="5">
    <location>
        <begin position="20"/>
        <end position="197"/>
    </location>
</feature>
<dbReference type="SUPFAM" id="SSF56796">
    <property type="entry name" value="Dehydroquinate synthase-like"/>
    <property type="match status" value="1"/>
</dbReference>
<accession>A0A517V886</accession>
<evidence type="ECO:0000259" key="6">
    <source>
        <dbReference type="Pfam" id="PF25137"/>
    </source>
</evidence>
<dbReference type="Proteomes" id="UP000316855">
    <property type="component" value="Chromosome"/>
</dbReference>
<evidence type="ECO:0000256" key="1">
    <source>
        <dbReference type="ARBA" id="ARBA00001962"/>
    </source>
</evidence>
<organism evidence="7 8">
    <name type="scientific">Gimesia algae</name>
    <dbReference type="NCBI Taxonomy" id="2527971"/>
    <lineage>
        <taxon>Bacteria</taxon>
        <taxon>Pseudomonadati</taxon>
        <taxon>Planctomycetota</taxon>
        <taxon>Planctomycetia</taxon>
        <taxon>Planctomycetales</taxon>
        <taxon>Planctomycetaceae</taxon>
        <taxon>Gimesia</taxon>
    </lineage>
</organism>
<evidence type="ECO:0000256" key="2">
    <source>
        <dbReference type="ARBA" id="ARBA00007358"/>
    </source>
</evidence>
<dbReference type="KEGG" id="gax:Pan161_08480"/>
<comment type="cofactor">
    <cofactor evidence="1">
        <name>Fe cation</name>
        <dbReference type="ChEBI" id="CHEBI:24875"/>
    </cofactor>
</comment>
<keyword evidence="3 7" id="KW-0560">Oxidoreductase</keyword>
<keyword evidence="8" id="KW-1185">Reference proteome</keyword>
<comment type="similarity">
    <text evidence="2">Belongs to the iron-containing alcohol dehydrogenase family.</text>
</comment>
<dbReference type="EC" id="1.1.1.244" evidence="7"/>